<evidence type="ECO:0000313" key="2">
    <source>
        <dbReference type="EMBL" id="MBD8878755.1"/>
    </source>
</evidence>
<dbReference type="EMBL" id="JACYXJ010000008">
    <property type="protein sequence ID" value="MBD8878755.1"/>
    <property type="molecule type" value="Genomic_DNA"/>
</dbReference>
<evidence type="ECO:0000313" key="5">
    <source>
        <dbReference type="Proteomes" id="UP000705379"/>
    </source>
</evidence>
<gene>
    <name evidence="3" type="ORF">DYI23_03575</name>
    <name evidence="2" type="ORF">IG617_20860</name>
</gene>
<evidence type="ECO:0000313" key="3">
    <source>
        <dbReference type="EMBL" id="MBS8259292.1"/>
    </source>
</evidence>
<dbReference type="AlphaFoldDB" id="A0A944CB49"/>
<protein>
    <submittedName>
        <fullName evidence="3">DUF1127 domain-containing protein</fullName>
    </submittedName>
</protein>
<comment type="caution">
    <text evidence="3">The sequence shown here is derived from an EMBL/GenBank/DDBJ whole genome shotgun (WGS) entry which is preliminary data.</text>
</comment>
<reference evidence="3" key="1">
    <citation type="submission" date="2018-08" db="EMBL/GenBank/DDBJ databases">
        <authorList>
            <person name="Jin W."/>
            <person name="Wang H."/>
            <person name="Yang Y."/>
            <person name="Li M."/>
            <person name="Liu J."/>
        </authorList>
    </citation>
    <scope>NUCLEOTIDE SEQUENCE</scope>
    <source>
        <strain evidence="3">AESS21</strain>
    </source>
</reference>
<proteinExistence type="predicted"/>
<dbReference type="Proteomes" id="UP000615687">
    <property type="component" value="Unassembled WGS sequence"/>
</dbReference>
<sequence length="49" mass="5924">MLDNVARKYSSWVKYRRTVDELSRLSQRELRDLGINRNEIKFVARRNAV</sequence>
<name>A0A944CB49_9HYPH</name>
<dbReference type="Pfam" id="PF06568">
    <property type="entry name" value="YjiS-like"/>
    <property type="match status" value="1"/>
</dbReference>
<keyword evidence="4" id="KW-1185">Reference proteome</keyword>
<reference evidence="2 4" key="2">
    <citation type="submission" date="2020-09" db="EMBL/GenBank/DDBJ databases">
        <title>The genome sequence of type strain Labrenzia polysiphoniae KACC 19711.</title>
        <authorList>
            <person name="Liu Y."/>
        </authorList>
    </citation>
    <scope>NUCLEOTIDE SEQUENCE [LARGE SCALE GENOMIC DNA]</scope>
    <source>
        <strain evidence="2 4">KACC 19711</strain>
    </source>
</reference>
<organism evidence="3 5">
    <name type="scientific">Roseibium polysiphoniae</name>
    <dbReference type="NCBI Taxonomy" id="2571221"/>
    <lineage>
        <taxon>Bacteria</taxon>
        <taxon>Pseudomonadati</taxon>
        <taxon>Pseudomonadota</taxon>
        <taxon>Alphaproteobacteria</taxon>
        <taxon>Hyphomicrobiales</taxon>
        <taxon>Stappiaceae</taxon>
        <taxon>Roseibium</taxon>
    </lineage>
</organism>
<accession>A0A944CB49</accession>
<evidence type="ECO:0000313" key="4">
    <source>
        <dbReference type="Proteomes" id="UP000615687"/>
    </source>
</evidence>
<dbReference type="Proteomes" id="UP000705379">
    <property type="component" value="Unassembled WGS sequence"/>
</dbReference>
<dbReference type="InterPro" id="IPR009506">
    <property type="entry name" value="YjiS-like"/>
</dbReference>
<feature type="domain" description="YjiS-like" evidence="1">
    <location>
        <begin position="5"/>
        <end position="40"/>
    </location>
</feature>
<dbReference type="RefSeq" id="WP_153769289.1">
    <property type="nucleotide sequence ID" value="NZ_JACYXJ010000008.1"/>
</dbReference>
<reference evidence="3" key="3">
    <citation type="journal article" date="2021" name="Microorganisms">
        <title>Bacterial Dimethylsulfoniopropionate Biosynthesis in the East China Sea.</title>
        <authorList>
            <person name="Liu J."/>
            <person name="Zhang Y."/>
            <person name="Liu J."/>
            <person name="Zhong H."/>
            <person name="Williams B.T."/>
            <person name="Zheng Y."/>
            <person name="Curson A.R.J."/>
            <person name="Sun C."/>
            <person name="Sun H."/>
            <person name="Song D."/>
            <person name="Wagner Mackenzie B."/>
            <person name="Bermejo Martinez A."/>
            <person name="Todd J.D."/>
            <person name="Zhang X.H."/>
        </authorList>
    </citation>
    <scope>NUCLEOTIDE SEQUENCE</scope>
    <source>
        <strain evidence="3">AESS21</strain>
    </source>
</reference>
<dbReference type="EMBL" id="QTKU01000001">
    <property type="protein sequence ID" value="MBS8259292.1"/>
    <property type="molecule type" value="Genomic_DNA"/>
</dbReference>
<evidence type="ECO:0000259" key="1">
    <source>
        <dbReference type="Pfam" id="PF06568"/>
    </source>
</evidence>